<evidence type="ECO:0000256" key="3">
    <source>
        <dbReference type="SAM" id="Coils"/>
    </source>
</evidence>
<comment type="caution">
    <text evidence="5">The sequence shown here is derived from an EMBL/GenBank/DDBJ whole genome shotgun (WGS) entry which is preliminary data.</text>
</comment>
<evidence type="ECO:0000256" key="2">
    <source>
        <dbReference type="ARBA" id="ARBA00023242"/>
    </source>
</evidence>
<dbReference type="EMBL" id="LKEB01000006">
    <property type="protein sequence ID" value="ROW16174.1"/>
    <property type="molecule type" value="Genomic_DNA"/>
</dbReference>
<evidence type="ECO:0000256" key="4">
    <source>
        <dbReference type="SAM" id="MobiDB-lite"/>
    </source>
</evidence>
<dbReference type="CDD" id="cd14688">
    <property type="entry name" value="bZIP_YAP"/>
    <property type="match status" value="1"/>
</dbReference>
<dbReference type="SUPFAM" id="SSF57959">
    <property type="entry name" value="Leucine zipper domain"/>
    <property type="match status" value="1"/>
</dbReference>
<dbReference type="InterPro" id="IPR050936">
    <property type="entry name" value="AP-1-like"/>
</dbReference>
<dbReference type="InterPro" id="IPR046347">
    <property type="entry name" value="bZIP_sf"/>
</dbReference>
<sequence>MAEHQASPGERPSFATFWRNNQNESTAKELTFVQSVPGQPSKKSSEKSPEVEQIAKNKRRAQVRKAQVQHRQRKADYVQQLEANIAGIQGAIADAERQCQVLRGENEAIRALIAGPARLGQHASVPGIELTQVAPYVPVLDGELSIQGLDLDPAFLMDYYSMGTNMEDHMNTTATFDLFEISPQTSSGTNSSLYGSPQFIASRVNSSPYPSIPETATDQPQQTLNLFLAR</sequence>
<dbReference type="STRING" id="1230097.A0A423XII2"/>
<evidence type="ECO:0000313" key="6">
    <source>
        <dbReference type="Proteomes" id="UP000285146"/>
    </source>
</evidence>
<dbReference type="AlphaFoldDB" id="A0A423XII2"/>
<dbReference type="InParanoid" id="A0A423XII2"/>
<accession>A0A423XII2</accession>
<dbReference type="PANTHER" id="PTHR40621:SF6">
    <property type="entry name" value="AP-1-LIKE TRANSCRIPTION FACTOR YAP1-RELATED"/>
    <property type="match status" value="1"/>
</dbReference>
<comment type="subcellular location">
    <subcellularLocation>
        <location evidence="1">Nucleus</location>
    </subcellularLocation>
</comment>
<evidence type="ECO:0000256" key="1">
    <source>
        <dbReference type="ARBA" id="ARBA00004123"/>
    </source>
</evidence>
<gene>
    <name evidence="5" type="ORF">VPNG_01842</name>
</gene>
<dbReference type="OrthoDB" id="5218140at2759"/>
<dbReference type="PANTHER" id="PTHR40621">
    <property type="entry name" value="TRANSCRIPTION FACTOR KAPC-RELATED"/>
    <property type="match status" value="1"/>
</dbReference>
<keyword evidence="3" id="KW-0175">Coiled coil</keyword>
<organism evidence="5 6">
    <name type="scientific">Cytospora leucostoma</name>
    <dbReference type="NCBI Taxonomy" id="1230097"/>
    <lineage>
        <taxon>Eukaryota</taxon>
        <taxon>Fungi</taxon>
        <taxon>Dikarya</taxon>
        <taxon>Ascomycota</taxon>
        <taxon>Pezizomycotina</taxon>
        <taxon>Sordariomycetes</taxon>
        <taxon>Sordariomycetidae</taxon>
        <taxon>Diaporthales</taxon>
        <taxon>Cytosporaceae</taxon>
        <taxon>Cytospora</taxon>
    </lineage>
</organism>
<feature type="region of interest" description="Disordered" evidence="4">
    <location>
        <begin position="1"/>
        <end position="63"/>
    </location>
</feature>
<feature type="coiled-coil region" evidence="3">
    <location>
        <begin position="78"/>
        <end position="112"/>
    </location>
</feature>
<evidence type="ECO:0000313" key="5">
    <source>
        <dbReference type="EMBL" id="ROW16174.1"/>
    </source>
</evidence>
<feature type="compositionally biased region" description="Basic and acidic residues" evidence="4">
    <location>
        <begin position="43"/>
        <end position="55"/>
    </location>
</feature>
<dbReference type="Gene3D" id="1.20.5.170">
    <property type="match status" value="1"/>
</dbReference>
<dbReference type="GO" id="GO:0000976">
    <property type="term" value="F:transcription cis-regulatory region binding"/>
    <property type="evidence" value="ECO:0007669"/>
    <property type="project" value="InterPro"/>
</dbReference>
<proteinExistence type="predicted"/>
<evidence type="ECO:0008006" key="7">
    <source>
        <dbReference type="Google" id="ProtNLM"/>
    </source>
</evidence>
<keyword evidence="2" id="KW-0539">Nucleus</keyword>
<reference evidence="5 6" key="1">
    <citation type="submission" date="2015-09" db="EMBL/GenBank/DDBJ databases">
        <title>Host preference determinants of Valsa canker pathogens revealed by comparative genomics.</title>
        <authorList>
            <person name="Yin Z."/>
            <person name="Huang L."/>
        </authorList>
    </citation>
    <scope>NUCLEOTIDE SEQUENCE [LARGE SCALE GENOMIC DNA]</scope>
    <source>
        <strain evidence="5 6">SXYLt</strain>
    </source>
</reference>
<dbReference type="GO" id="GO:0001228">
    <property type="term" value="F:DNA-binding transcription activator activity, RNA polymerase II-specific"/>
    <property type="evidence" value="ECO:0007669"/>
    <property type="project" value="TreeGrafter"/>
</dbReference>
<keyword evidence="6" id="KW-1185">Reference proteome</keyword>
<protein>
    <recommendedName>
        <fullName evidence="7">BZIP domain-containing protein</fullName>
    </recommendedName>
</protein>
<dbReference type="Proteomes" id="UP000285146">
    <property type="component" value="Unassembled WGS sequence"/>
</dbReference>
<name>A0A423XII2_9PEZI</name>
<dbReference type="GO" id="GO:0090575">
    <property type="term" value="C:RNA polymerase II transcription regulator complex"/>
    <property type="evidence" value="ECO:0007669"/>
    <property type="project" value="TreeGrafter"/>
</dbReference>